<organism evidence="1">
    <name type="scientific">Lygus hesperus</name>
    <name type="common">Western plant bug</name>
    <dbReference type="NCBI Taxonomy" id="30085"/>
    <lineage>
        <taxon>Eukaryota</taxon>
        <taxon>Metazoa</taxon>
        <taxon>Ecdysozoa</taxon>
        <taxon>Arthropoda</taxon>
        <taxon>Hexapoda</taxon>
        <taxon>Insecta</taxon>
        <taxon>Pterygota</taxon>
        <taxon>Neoptera</taxon>
        <taxon>Paraneoptera</taxon>
        <taxon>Hemiptera</taxon>
        <taxon>Heteroptera</taxon>
        <taxon>Panheteroptera</taxon>
        <taxon>Cimicomorpha</taxon>
        <taxon>Miridae</taxon>
        <taxon>Mirini</taxon>
        <taxon>Lygus</taxon>
    </lineage>
</organism>
<sequence>MLYPMVESCLPVDVLKAWGRFRQTPAAVVGGPPKTMDSMLANLMDFLKAEVENDERIRLATDGFSSSESKAISLRKAEAIPTAATILAVGNGAEPKVVSCIFCSKDSHSSQDCFKALSLSLQARRDLIAKKRACFYCLREGHAAVRCRASLCLSNLNISDLWDLEALGIRDSEARLDANDTLEDFERTVTQGEDGRYEVQLPLRRFGVVADIQWAFLQIGIVPRDRDYLRFLWWEDRHCRVVFGVASSPFLLGATINHHLR</sequence>
<dbReference type="EMBL" id="GBRD01014951">
    <property type="protein sequence ID" value="JAG50875.1"/>
    <property type="molecule type" value="Transcribed_RNA"/>
</dbReference>
<name>A0A0K8SDL1_LYGHE</name>
<evidence type="ECO:0008006" key="2">
    <source>
        <dbReference type="Google" id="ProtNLM"/>
    </source>
</evidence>
<protein>
    <recommendedName>
        <fullName evidence="2">CCHC-type domain-containing protein</fullName>
    </recommendedName>
</protein>
<proteinExistence type="predicted"/>
<dbReference type="Gene3D" id="4.10.60.10">
    <property type="entry name" value="Zinc finger, CCHC-type"/>
    <property type="match status" value="1"/>
</dbReference>
<reference evidence="1" key="1">
    <citation type="submission" date="2014-09" db="EMBL/GenBank/DDBJ databases">
        <authorList>
            <person name="Magalhaes I.L.F."/>
            <person name="Oliveira U."/>
            <person name="Santos F.R."/>
            <person name="Vidigal T.H.D.A."/>
            <person name="Brescovit A.D."/>
            <person name="Santos A.J."/>
        </authorList>
    </citation>
    <scope>NUCLEOTIDE SEQUENCE</scope>
</reference>
<accession>A0A0K8SDL1</accession>
<evidence type="ECO:0000313" key="1">
    <source>
        <dbReference type="EMBL" id="JAG50875.1"/>
    </source>
</evidence>
<feature type="non-terminal residue" evidence="1">
    <location>
        <position position="261"/>
    </location>
</feature>
<dbReference type="AlphaFoldDB" id="A0A0K8SDL1"/>
<dbReference type="PANTHER" id="PTHR47331">
    <property type="entry name" value="PHD-TYPE DOMAIN-CONTAINING PROTEIN"/>
    <property type="match status" value="1"/>
</dbReference>